<name>A0AA40EEZ1_9PEZI</name>
<feature type="signal peptide" evidence="1">
    <location>
        <begin position="1"/>
        <end position="18"/>
    </location>
</feature>
<accession>A0AA40EEZ1</accession>
<organism evidence="2 3">
    <name type="scientific">Apiosordaria backusii</name>
    <dbReference type="NCBI Taxonomy" id="314023"/>
    <lineage>
        <taxon>Eukaryota</taxon>
        <taxon>Fungi</taxon>
        <taxon>Dikarya</taxon>
        <taxon>Ascomycota</taxon>
        <taxon>Pezizomycotina</taxon>
        <taxon>Sordariomycetes</taxon>
        <taxon>Sordariomycetidae</taxon>
        <taxon>Sordariales</taxon>
        <taxon>Lasiosphaeriaceae</taxon>
        <taxon>Apiosordaria</taxon>
    </lineage>
</organism>
<keyword evidence="3" id="KW-1185">Reference proteome</keyword>
<protein>
    <recommendedName>
        <fullName evidence="4">F-box domain-containing protein</fullName>
    </recommendedName>
</protein>
<sequence length="418" mass="46873">MPALLGLSNEIFFLIADALDLTSLCNLRLASRNLNHVALPALSNRCFETRYVTLQQHSLENLIKISCHPVFGPALKNLTICIDHLTEYHEDRQASRALWYWSVHHGDFDPNLWETDEEAVMGRQVHNLLVEDQKFMMESGLNTTYLAQAMTTLPNLETVVVDDAFKPCSAATLERQADLPLANAMECFKSIQFVERALRAVVLAIVASNTSFYELDIAPGGLNAVGIRPNMLVFPKPVLRHIRSRPISLTSLSLTVRPTHPGSECVSDLLSFIALFPRLQRLSLEFNPLDKHKHFPEFSQRLQLQDLRFLGVIGVQCTDGELVALLLRHKDTLEEAYFSLVDIMAGGGSWQALLATVRDEFLVPVLEMNKCLSGDKAVHYRDSEGDDAIYLDTFEIGRTGTQDWTNKINGLVIGDRSL</sequence>
<dbReference type="AlphaFoldDB" id="A0AA40EEZ1"/>
<dbReference type="Proteomes" id="UP001172159">
    <property type="component" value="Unassembled WGS sequence"/>
</dbReference>
<keyword evidence="1" id="KW-0732">Signal</keyword>
<evidence type="ECO:0000313" key="2">
    <source>
        <dbReference type="EMBL" id="KAK0739024.1"/>
    </source>
</evidence>
<feature type="chain" id="PRO_5041437127" description="F-box domain-containing protein" evidence="1">
    <location>
        <begin position="19"/>
        <end position="418"/>
    </location>
</feature>
<dbReference type="EMBL" id="JAUKTV010000004">
    <property type="protein sequence ID" value="KAK0739024.1"/>
    <property type="molecule type" value="Genomic_DNA"/>
</dbReference>
<evidence type="ECO:0000256" key="1">
    <source>
        <dbReference type="SAM" id="SignalP"/>
    </source>
</evidence>
<evidence type="ECO:0000313" key="3">
    <source>
        <dbReference type="Proteomes" id="UP001172159"/>
    </source>
</evidence>
<comment type="caution">
    <text evidence="2">The sequence shown here is derived from an EMBL/GenBank/DDBJ whole genome shotgun (WGS) entry which is preliminary data.</text>
</comment>
<reference evidence="2" key="1">
    <citation type="submission" date="2023-06" db="EMBL/GenBank/DDBJ databases">
        <title>Genome-scale phylogeny and comparative genomics of the fungal order Sordariales.</title>
        <authorList>
            <consortium name="Lawrence Berkeley National Laboratory"/>
            <person name="Hensen N."/>
            <person name="Bonometti L."/>
            <person name="Westerberg I."/>
            <person name="Brannstrom I.O."/>
            <person name="Guillou S."/>
            <person name="Cros-Aarteil S."/>
            <person name="Calhoun S."/>
            <person name="Haridas S."/>
            <person name="Kuo A."/>
            <person name="Mondo S."/>
            <person name="Pangilinan J."/>
            <person name="Riley R."/>
            <person name="Labutti K."/>
            <person name="Andreopoulos B."/>
            <person name="Lipzen A."/>
            <person name="Chen C."/>
            <person name="Yanf M."/>
            <person name="Daum C."/>
            <person name="Ng V."/>
            <person name="Clum A."/>
            <person name="Steindorff A."/>
            <person name="Ohm R."/>
            <person name="Martin F."/>
            <person name="Silar P."/>
            <person name="Natvig D."/>
            <person name="Lalanne C."/>
            <person name="Gautier V."/>
            <person name="Ament-Velasquez S.L."/>
            <person name="Kruys A."/>
            <person name="Hutchinson M.I."/>
            <person name="Powell A.J."/>
            <person name="Barry K."/>
            <person name="Miller A.N."/>
            <person name="Grigoriev I.V."/>
            <person name="Debuchy R."/>
            <person name="Gladieux P."/>
            <person name="Thoren M.H."/>
            <person name="Johannesson H."/>
        </authorList>
    </citation>
    <scope>NUCLEOTIDE SEQUENCE</scope>
    <source>
        <strain evidence="2">CBS 540.89</strain>
    </source>
</reference>
<gene>
    <name evidence="2" type="ORF">B0T21DRAFT_361775</name>
</gene>
<proteinExistence type="predicted"/>
<evidence type="ECO:0008006" key="4">
    <source>
        <dbReference type="Google" id="ProtNLM"/>
    </source>
</evidence>